<dbReference type="AlphaFoldDB" id="A0ABD0Q7W7"/>
<comment type="caution">
    <text evidence="1">The sequence shown here is derived from an EMBL/GenBank/DDBJ whole genome shotgun (WGS) entry which is preliminary data.</text>
</comment>
<feature type="non-terminal residue" evidence="1">
    <location>
        <position position="1"/>
    </location>
</feature>
<sequence>PFLLHGSSLPPPGVIIMAVVCVPPGAAFSMSRSSSPPWTPPSRVFVLLPSLLPRYHPSLPMLFLYEDVPSGLDY</sequence>
<dbReference type="EMBL" id="JAMKFB020000010">
    <property type="protein sequence ID" value="KAL0182312.1"/>
    <property type="molecule type" value="Genomic_DNA"/>
</dbReference>
<protein>
    <submittedName>
        <fullName evidence="1">Uncharacterized protein</fullName>
    </submittedName>
</protein>
<accession>A0ABD0Q7W7</accession>
<reference evidence="1 2" key="1">
    <citation type="submission" date="2024-05" db="EMBL/GenBank/DDBJ databases">
        <title>Genome sequencing and assembly of Indian major carp, Cirrhinus mrigala (Hamilton, 1822).</title>
        <authorList>
            <person name="Mohindra V."/>
            <person name="Chowdhury L.M."/>
            <person name="Lal K."/>
            <person name="Jena J.K."/>
        </authorList>
    </citation>
    <scope>NUCLEOTIDE SEQUENCE [LARGE SCALE GENOMIC DNA]</scope>
    <source>
        <strain evidence="1">CM1030</strain>
        <tissue evidence="1">Blood</tissue>
    </source>
</reference>
<keyword evidence="2" id="KW-1185">Reference proteome</keyword>
<name>A0ABD0Q7W7_CIRMR</name>
<dbReference type="Proteomes" id="UP001529510">
    <property type="component" value="Unassembled WGS sequence"/>
</dbReference>
<evidence type="ECO:0000313" key="2">
    <source>
        <dbReference type="Proteomes" id="UP001529510"/>
    </source>
</evidence>
<organism evidence="1 2">
    <name type="scientific">Cirrhinus mrigala</name>
    <name type="common">Mrigala</name>
    <dbReference type="NCBI Taxonomy" id="683832"/>
    <lineage>
        <taxon>Eukaryota</taxon>
        <taxon>Metazoa</taxon>
        <taxon>Chordata</taxon>
        <taxon>Craniata</taxon>
        <taxon>Vertebrata</taxon>
        <taxon>Euteleostomi</taxon>
        <taxon>Actinopterygii</taxon>
        <taxon>Neopterygii</taxon>
        <taxon>Teleostei</taxon>
        <taxon>Ostariophysi</taxon>
        <taxon>Cypriniformes</taxon>
        <taxon>Cyprinidae</taxon>
        <taxon>Labeoninae</taxon>
        <taxon>Labeonini</taxon>
        <taxon>Cirrhinus</taxon>
    </lineage>
</organism>
<proteinExistence type="predicted"/>
<gene>
    <name evidence="1" type="ORF">M9458_021687</name>
</gene>
<evidence type="ECO:0000313" key="1">
    <source>
        <dbReference type="EMBL" id="KAL0182312.1"/>
    </source>
</evidence>